<sequence length="653" mass="75540">MQADTSSTLATIRRESSSSIISTLLDLQEHGQYDDRTYDWIKNLEIIYLNASGGSCKRRWDDEVVARNCGKRLLWRRRVDAFDQSQEFIAVSYTWQPPPNQPSSHDAYLVQSREGSYADANRVRDQVLDRVIAYANYCEARGTSVRGFWIDQECIDQENEAEKQRAVQSIEYVYSHSAFPVALLSVRIESEDQLKILVYILRRSNPPRNEKRNRVRAVLNLLDYITSDPWWERGWTFQEDYCASTKMFLLIPHSSSLKQLKETNHQILGWLESELCIRSTDFRSKATTLCMEYRMNPEFKHMCERILDRASKYNVQLLELDNEGKRTIRQSMSPIIFSNVGKRGMRDESDRLAVIANCLGYFARFDSQWLERKGCSLSISMLALFLLNGEILMNGADNSQRALRNNIFDYLRSQSLRTFQTPDINKKLTFIKSCRFTDVKLSEEGVLTSGHLWRLGKIVENARSTIPPPRGHDYQLNGYQRMRLGQLARHLGSGDCGSCYDYIASAIDEYLDQDERWGNKDITFSKFYKDLMAEEVVKAVNDPRSPRLRLGALISQEDRTGTEPYSGVFITEAGHRWEQDETYVFTAVCPAQETVDGTETEKHVSLEVELLGSLKRRGPKRLVIKRWINGLFFFNRHSPITKVVFPWPESLLV</sequence>
<dbReference type="Proteomes" id="UP000326799">
    <property type="component" value="Unassembled WGS sequence"/>
</dbReference>
<feature type="domain" description="Heterokaryon incompatibility" evidence="1">
    <location>
        <begin position="88"/>
        <end position="239"/>
    </location>
</feature>
<dbReference type="EMBL" id="ML733407">
    <property type="protein sequence ID" value="KAB8223208.1"/>
    <property type="molecule type" value="Genomic_DNA"/>
</dbReference>
<dbReference type="PANTHER" id="PTHR24148:SF64">
    <property type="entry name" value="HETEROKARYON INCOMPATIBILITY DOMAIN-CONTAINING PROTEIN"/>
    <property type="match status" value="1"/>
</dbReference>
<dbReference type="Pfam" id="PF06985">
    <property type="entry name" value="HET"/>
    <property type="match status" value="1"/>
</dbReference>
<reference evidence="2 3" key="1">
    <citation type="submission" date="2019-04" db="EMBL/GenBank/DDBJ databases">
        <title>Fungal friends and foes A comparative genomics study of 23 Aspergillus species from section Flavi.</title>
        <authorList>
            <consortium name="DOE Joint Genome Institute"/>
            <person name="Kjaerbolling I."/>
            <person name="Vesth T.C."/>
            <person name="Frisvad J.C."/>
            <person name="Nybo J.L."/>
            <person name="Theobald S."/>
            <person name="Kildgaard S."/>
            <person name="Petersen T.I."/>
            <person name="Kuo A."/>
            <person name="Sato A."/>
            <person name="Lyhne E.K."/>
            <person name="Kogle M.E."/>
            <person name="Wiebenga A."/>
            <person name="Kun R.S."/>
            <person name="Lubbers R.J."/>
            <person name="Makela M.R."/>
            <person name="Barry K."/>
            <person name="Chovatia M."/>
            <person name="Clum A."/>
            <person name="Daum C."/>
            <person name="Haridas S."/>
            <person name="He G."/>
            <person name="LaButti K."/>
            <person name="Lipzen A."/>
            <person name="Mondo S."/>
            <person name="Pangilinan J."/>
            <person name="Riley R."/>
            <person name="Salamov A."/>
            <person name="Simmons B.A."/>
            <person name="Magnuson J.K."/>
            <person name="Henrissat B."/>
            <person name="Mortensen U.H."/>
            <person name="Larsen T.O."/>
            <person name="De vries R.P."/>
            <person name="Grigoriev I.V."/>
            <person name="Machida M."/>
            <person name="Baker S.E."/>
            <person name="Andersen M.R."/>
        </authorList>
    </citation>
    <scope>NUCLEOTIDE SEQUENCE [LARGE SCALE GENOMIC DNA]</scope>
    <source>
        <strain evidence="2 3">CBS 126849</strain>
    </source>
</reference>
<gene>
    <name evidence="2" type="ORF">BDV33DRAFT_228665</name>
</gene>
<dbReference type="PANTHER" id="PTHR24148">
    <property type="entry name" value="ANKYRIN REPEAT DOMAIN-CONTAINING PROTEIN 39 HOMOLOG-RELATED"/>
    <property type="match status" value="1"/>
</dbReference>
<protein>
    <submittedName>
        <fullName evidence="2">Heterokaryon incompatibility protein-domain-containing protein</fullName>
    </submittedName>
</protein>
<keyword evidence="3" id="KW-1185">Reference proteome</keyword>
<evidence type="ECO:0000313" key="2">
    <source>
        <dbReference type="EMBL" id="KAB8223208.1"/>
    </source>
</evidence>
<dbReference type="InterPro" id="IPR010730">
    <property type="entry name" value="HET"/>
</dbReference>
<accession>A0A5N6F051</accession>
<evidence type="ECO:0000259" key="1">
    <source>
        <dbReference type="Pfam" id="PF06985"/>
    </source>
</evidence>
<dbReference type="InterPro" id="IPR052895">
    <property type="entry name" value="HetReg/Transcr_Mod"/>
</dbReference>
<dbReference type="AlphaFoldDB" id="A0A5N6F051"/>
<organism evidence="2 3">
    <name type="scientific">Aspergillus novoparasiticus</name>
    <dbReference type="NCBI Taxonomy" id="986946"/>
    <lineage>
        <taxon>Eukaryota</taxon>
        <taxon>Fungi</taxon>
        <taxon>Dikarya</taxon>
        <taxon>Ascomycota</taxon>
        <taxon>Pezizomycotina</taxon>
        <taxon>Eurotiomycetes</taxon>
        <taxon>Eurotiomycetidae</taxon>
        <taxon>Eurotiales</taxon>
        <taxon>Aspergillaceae</taxon>
        <taxon>Aspergillus</taxon>
        <taxon>Aspergillus subgen. Circumdati</taxon>
    </lineage>
</organism>
<evidence type="ECO:0000313" key="3">
    <source>
        <dbReference type="Proteomes" id="UP000326799"/>
    </source>
</evidence>
<proteinExistence type="predicted"/>
<name>A0A5N6F051_9EURO</name>